<dbReference type="InterPro" id="IPR024540">
    <property type="entry name" value="DUF3879"/>
</dbReference>
<organism evidence="1 2">
    <name type="scientific">Roseburia intestinalis</name>
    <dbReference type="NCBI Taxonomy" id="166486"/>
    <lineage>
        <taxon>Bacteria</taxon>
        <taxon>Bacillati</taxon>
        <taxon>Bacillota</taxon>
        <taxon>Clostridia</taxon>
        <taxon>Lachnospirales</taxon>
        <taxon>Lachnospiraceae</taxon>
        <taxon>Roseburia</taxon>
    </lineage>
</organism>
<protein>
    <submittedName>
        <fullName evidence="1">DUF based on E. rectale Gene description</fullName>
    </submittedName>
</protein>
<evidence type="ECO:0000313" key="2">
    <source>
        <dbReference type="Proteomes" id="UP000095350"/>
    </source>
</evidence>
<dbReference type="Proteomes" id="UP000095350">
    <property type="component" value="Unassembled WGS sequence"/>
</dbReference>
<evidence type="ECO:0000313" key="1">
    <source>
        <dbReference type="EMBL" id="CUM82334.1"/>
    </source>
</evidence>
<gene>
    <name evidence="1" type="ORF">ERS852572_00649</name>
</gene>
<dbReference type="AlphaFoldDB" id="A0A173RW20"/>
<dbReference type="PaxDb" id="166486-ERS852572_00649"/>
<accession>A0A173RW20</accession>
<dbReference type="Pfam" id="PF12995">
    <property type="entry name" value="DUF3879"/>
    <property type="match status" value="1"/>
</dbReference>
<sequence>MSMNINGLGNTYNSINTNSKQYKALKEKGWLSGVIENESMMSPEEKMIYEIFGGRDTIIKNLMKQFDSDGDLLNSNGVAGMDVTGKGTSWQKLTNISEEHRQKMFDNVKREFIQEKGLSNGDTTKRSDIFKDYQLSVSKDKRLSGTWTLEQYEGQYRAAMYAAVKSANPNWKPGQAFDTSILDNVTRESVEATLVQNGNRIVRNSIDVSV</sequence>
<dbReference type="STRING" id="166486.ERS852572_00649"/>
<reference evidence="1 2" key="1">
    <citation type="submission" date="2015-09" db="EMBL/GenBank/DDBJ databases">
        <authorList>
            <consortium name="Pathogen Informatics"/>
        </authorList>
    </citation>
    <scope>NUCLEOTIDE SEQUENCE [LARGE SCALE GENOMIC DNA]</scope>
    <source>
        <strain evidence="1 2">2789STDY5834960</strain>
    </source>
</reference>
<proteinExistence type="predicted"/>
<name>A0A173RW20_9FIRM</name>
<dbReference type="EMBL" id="CYXZ01000004">
    <property type="protein sequence ID" value="CUM82334.1"/>
    <property type="molecule type" value="Genomic_DNA"/>
</dbReference>